<sequence length="46" mass="5536">MLSETEYNRYHEDTLKMYIENVLASMEEDTELFETLLCSYPSRLRA</sequence>
<proteinExistence type="predicted"/>
<comment type="caution">
    <text evidence="1">The sequence shown here is derived from an EMBL/GenBank/DDBJ whole genome shotgun (WGS) entry which is preliminary data.</text>
</comment>
<name>A0A820NAL0_9BILA</name>
<accession>A0A820NAL0</accession>
<dbReference type="AlphaFoldDB" id="A0A820NAL0"/>
<feature type="non-terminal residue" evidence="1">
    <location>
        <position position="46"/>
    </location>
</feature>
<organism evidence="1 2">
    <name type="scientific">Rotaria magnacalcarata</name>
    <dbReference type="NCBI Taxonomy" id="392030"/>
    <lineage>
        <taxon>Eukaryota</taxon>
        <taxon>Metazoa</taxon>
        <taxon>Spiralia</taxon>
        <taxon>Gnathifera</taxon>
        <taxon>Rotifera</taxon>
        <taxon>Eurotatoria</taxon>
        <taxon>Bdelloidea</taxon>
        <taxon>Philodinida</taxon>
        <taxon>Philodinidae</taxon>
        <taxon>Rotaria</taxon>
    </lineage>
</organism>
<dbReference type="EMBL" id="CAJOBF010020951">
    <property type="protein sequence ID" value="CAF4384810.1"/>
    <property type="molecule type" value="Genomic_DNA"/>
</dbReference>
<dbReference type="Proteomes" id="UP000663842">
    <property type="component" value="Unassembled WGS sequence"/>
</dbReference>
<gene>
    <name evidence="1" type="ORF">UXM345_LOCUS37591</name>
</gene>
<protein>
    <submittedName>
        <fullName evidence="1">Uncharacterized protein</fullName>
    </submittedName>
</protein>
<evidence type="ECO:0000313" key="2">
    <source>
        <dbReference type="Proteomes" id="UP000663842"/>
    </source>
</evidence>
<reference evidence="1" key="1">
    <citation type="submission" date="2021-02" db="EMBL/GenBank/DDBJ databases">
        <authorList>
            <person name="Nowell W R."/>
        </authorList>
    </citation>
    <scope>NUCLEOTIDE SEQUENCE</scope>
</reference>
<evidence type="ECO:0000313" key="1">
    <source>
        <dbReference type="EMBL" id="CAF4384810.1"/>
    </source>
</evidence>